<dbReference type="PROSITE" id="PS00622">
    <property type="entry name" value="HTH_LUXR_1"/>
    <property type="match status" value="1"/>
</dbReference>
<evidence type="ECO:0000259" key="5">
    <source>
        <dbReference type="PROSITE" id="PS50043"/>
    </source>
</evidence>
<keyword evidence="4" id="KW-0597">Phosphoprotein</keyword>
<dbReference type="PANTHER" id="PTHR43214">
    <property type="entry name" value="TWO-COMPONENT RESPONSE REGULATOR"/>
    <property type="match status" value="1"/>
</dbReference>
<dbReference type="SUPFAM" id="SSF46894">
    <property type="entry name" value="C-terminal effector domain of the bipartite response regulators"/>
    <property type="match status" value="1"/>
</dbReference>
<evidence type="ECO:0000256" key="1">
    <source>
        <dbReference type="ARBA" id="ARBA00023015"/>
    </source>
</evidence>
<dbReference type="InterPro" id="IPR001789">
    <property type="entry name" value="Sig_transdc_resp-reg_receiver"/>
</dbReference>
<feature type="modified residue" description="4-aspartylphosphate" evidence="4">
    <location>
        <position position="55"/>
    </location>
</feature>
<dbReference type="InterPro" id="IPR011006">
    <property type="entry name" value="CheY-like_superfamily"/>
</dbReference>
<dbReference type="GO" id="GO:0003677">
    <property type="term" value="F:DNA binding"/>
    <property type="evidence" value="ECO:0007669"/>
    <property type="project" value="UniProtKB-KW"/>
</dbReference>
<dbReference type="AlphaFoldDB" id="A0A6J4IKC3"/>
<dbReference type="EMBL" id="CADCTP010000183">
    <property type="protein sequence ID" value="CAA9252764.1"/>
    <property type="molecule type" value="Genomic_DNA"/>
</dbReference>
<dbReference type="PROSITE" id="PS50043">
    <property type="entry name" value="HTH_LUXR_2"/>
    <property type="match status" value="1"/>
</dbReference>
<keyword evidence="3" id="KW-0804">Transcription</keyword>
<name>A0A6J4IKC3_9ACTN</name>
<dbReference type="GO" id="GO:0000160">
    <property type="term" value="P:phosphorelay signal transduction system"/>
    <property type="evidence" value="ECO:0007669"/>
    <property type="project" value="InterPro"/>
</dbReference>
<dbReference type="Pfam" id="PF00196">
    <property type="entry name" value="GerE"/>
    <property type="match status" value="1"/>
</dbReference>
<reference evidence="7" key="1">
    <citation type="submission" date="2020-02" db="EMBL/GenBank/DDBJ databases">
        <authorList>
            <person name="Meier V. D."/>
        </authorList>
    </citation>
    <scope>NUCLEOTIDE SEQUENCE</scope>
    <source>
        <strain evidence="7">AVDCRST_MAG41</strain>
    </source>
</reference>
<evidence type="ECO:0008006" key="8">
    <source>
        <dbReference type="Google" id="ProtNLM"/>
    </source>
</evidence>
<dbReference type="InterPro" id="IPR039420">
    <property type="entry name" value="WalR-like"/>
</dbReference>
<dbReference type="PANTHER" id="PTHR43214:SF24">
    <property type="entry name" value="TRANSCRIPTIONAL REGULATORY PROTEIN NARL-RELATED"/>
    <property type="match status" value="1"/>
</dbReference>
<gene>
    <name evidence="7" type="ORF">AVDCRST_MAG41-1953</name>
</gene>
<dbReference type="InterPro" id="IPR000792">
    <property type="entry name" value="Tscrpt_reg_LuxR_C"/>
</dbReference>
<dbReference type="SUPFAM" id="SSF52172">
    <property type="entry name" value="CheY-like"/>
    <property type="match status" value="1"/>
</dbReference>
<dbReference type="CDD" id="cd06170">
    <property type="entry name" value="LuxR_C_like"/>
    <property type="match status" value="1"/>
</dbReference>
<dbReference type="GO" id="GO:0006355">
    <property type="term" value="P:regulation of DNA-templated transcription"/>
    <property type="evidence" value="ECO:0007669"/>
    <property type="project" value="InterPro"/>
</dbReference>
<dbReference type="Gene3D" id="3.40.50.2300">
    <property type="match status" value="1"/>
</dbReference>
<feature type="domain" description="HTH luxR-type" evidence="5">
    <location>
        <begin position="145"/>
        <end position="210"/>
    </location>
</feature>
<evidence type="ECO:0000256" key="4">
    <source>
        <dbReference type="PROSITE-ProRule" id="PRU00169"/>
    </source>
</evidence>
<dbReference type="InterPro" id="IPR016032">
    <property type="entry name" value="Sig_transdc_resp-reg_C-effctor"/>
</dbReference>
<accession>A0A6J4IKC3</accession>
<evidence type="ECO:0000256" key="2">
    <source>
        <dbReference type="ARBA" id="ARBA00023125"/>
    </source>
</evidence>
<organism evidence="7">
    <name type="scientific">uncultured Mycobacteriales bacterium</name>
    <dbReference type="NCBI Taxonomy" id="581187"/>
    <lineage>
        <taxon>Bacteria</taxon>
        <taxon>Bacillati</taxon>
        <taxon>Actinomycetota</taxon>
        <taxon>Actinomycetes</taxon>
        <taxon>Mycobacteriales</taxon>
        <taxon>environmental samples</taxon>
    </lineage>
</organism>
<sequence>MLEILLCIGNDLVRTGLRTVLESEAEWRVVATSPETPEDLSGLLQRIGPDLVVSDFSPAVLAAAGTGSGPVVPVILIGHAPGAEQVREALRAGARGVVANDNDSSQHVIEAVRAVAGGYAYLAPSVTAKLLDGLASVAPAVPREYRERLQSLTDREREVLRLIARGRSTAEVADELHLSRATVKSHVSHALPKLGVQDRAQAVAFAHRAGLVTVY</sequence>
<proteinExistence type="predicted"/>
<dbReference type="PRINTS" id="PR00038">
    <property type="entry name" value="HTHLUXR"/>
</dbReference>
<evidence type="ECO:0000259" key="6">
    <source>
        <dbReference type="PROSITE" id="PS50110"/>
    </source>
</evidence>
<dbReference type="PROSITE" id="PS50110">
    <property type="entry name" value="RESPONSE_REGULATORY"/>
    <property type="match status" value="1"/>
</dbReference>
<evidence type="ECO:0000256" key="3">
    <source>
        <dbReference type="ARBA" id="ARBA00023163"/>
    </source>
</evidence>
<feature type="domain" description="Response regulatory" evidence="6">
    <location>
        <begin position="3"/>
        <end position="115"/>
    </location>
</feature>
<keyword evidence="2" id="KW-0238">DNA-binding</keyword>
<protein>
    <recommendedName>
        <fullName evidence="8">Two-component transcriptional response regulator, LuxR family</fullName>
    </recommendedName>
</protein>
<evidence type="ECO:0000313" key="7">
    <source>
        <dbReference type="EMBL" id="CAA9252764.1"/>
    </source>
</evidence>
<keyword evidence="1" id="KW-0805">Transcription regulation</keyword>
<dbReference type="SMART" id="SM00421">
    <property type="entry name" value="HTH_LUXR"/>
    <property type="match status" value="1"/>
</dbReference>